<dbReference type="OrthoDB" id="5917619at2"/>
<dbReference type="RefSeq" id="WP_065611618.1">
    <property type="nucleotide sequence ID" value="NZ_CAWMPN010000013.1"/>
</dbReference>
<evidence type="ECO:0000313" key="2">
    <source>
        <dbReference type="EMBL" id="OCH20209.1"/>
    </source>
</evidence>
<accession>A0A1B9NWX3</accession>
<proteinExistence type="predicted"/>
<keyword evidence="1" id="KW-0732">Signal</keyword>
<dbReference type="STRING" id="688.A6E04_00550"/>
<feature type="chain" id="PRO_5008632216" evidence="1">
    <location>
        <begin position="18"/>
        <end position="113"/>
    </location>
</feature>
<gene>
    <name evidence="2" type="ORF">A6E04_00550</name>
</gene>
<reference evidence="2 3" key="1">
    <citation type="submission" date="2016-06" db="EMBL/GenBank/DDBJ databases">
        <authorList>
            <person name="Kjaerup R.B."/>
            <person name="Dalgaard T.S."/>
            <person name="Juul-Madsen H.R."/>
        </authorList>
    </citation>
    <scope>NUCLEOTIDE SEQUENCE [LARGE SCALE GENOMIC DNA]</scope>
    <source>
        <strain evidence="2 3">1S159</strain>
    </source>
</reference>
<name>A0A1B9NWX3_ALILO</name>
<evidence type="ECO:0000256" key="1">
    <source>
        <dbReference type="SAM" id="SignalP"/>
    </source>
</evidence>
<protein>
    <submittedName>
        <fullName evidence="2">Type IV pilus, mannose-sensitive hemagglutinin D (MSHK)</fullName>
    </submittedName>
</protein>
<comment type="caution">
    <text evidence="2">The sequence shown here is derived from an EMBL/GenBank/DDBJ whole genome shotgun (WGS) entry which is preliminary data.</text>
</comment>
<sequence length="113" mass="12708">MKYFLLLFVLLASSINASEISAGHDPTEPLSWLKPEPQQKKIVKKRQYFPSLQAINCNGSGNADCYAVLDDKSMKQGEKISGYTLLSINDDNVFIGRAGKRWELSLFSQDIKH</sequence>
<dbReference type="Proteomes" id="UP000093523">
    <property type="component" value="Unassembled WGS sequence"/>
</dbReference>
<feature type="signal peptide" evidence="1">
    <location>
        <begin position="1"/>
        <end position="17"/>
    </location>
</feature>
<dbReference type="EMBL" id="MAJU01000013">
    <property type="protein sequence ID" value="OCH20209.1"/>
    <property type="molecule type" value="Genomic_DNA"/>
</dbReference>
<evidence type="ECO:0000313" key="3">
    <source>
        <dbReference type="Proteomes" id="UP000093523"/>
    </source>
</evidence>
<organism evidence="2 3">
    <name type="scientific">Aliivibrio logei</name>
    <name type="common">Vibrio logei</name>
    <dbReference type="NCBI Taxonomy" id="688"/>
    <lineage>
        <taxon>Bacteria</taxon>
        <taxon>Pseudomonadati</taxon>
        <taxon>Pseudomonadota</taxon>
        <taxon>Gammaproteobacteria</taxon>
        <taxon>Vibrionales</taxon>
        <taxon>Vibrionaceae</taxon>
        <taxon>Aliivibrio</taxon>
    </lineage>
</organism>
<dbReference type="AlphaFoldDB" id="A0A1B9NWX3"/>